<keyword evidence="2" id="KW-0479">Metal-binding</keyword>
<evidence type="ECO:0000256" key="5">
    <source>
        <dbReference type="ARBA" id="ARBA00023015"/>
    </source>
</evidence>
<evidence type="ECO:0000256" key="2">
    <source>
        <dbReference type="ARBA" id="ARBA00022723"/>
    </source>
</evidence>
<dbReference type="SUPFAM" id="SSF103612">
    <property type="entry name" value="SBT domain"/>
    <property type="match status" value="1"/>
</dbReference>
<dbReference type="FunFam" id="4.10.1100.10:FF:000001">
    <property type="entry name" value="Squamosa promoter-binding-like protein 14"/>
    <property type="match status" value="1"/>
</dbReference>
<dbReference type="InterPro" id="IPR044817">
    <property type="entry name" value="SBP-like"/>
</dbReference>
<keyword evidence="5" id="KW-0805">Transcription regulation</keyword>
<dbReference type="GO" id="GO:0008270">
    <property type="term" value="F:zinc ion binding"/>
    <property type="evidence" value="ECO:0007669"/>
    <property type="project" value="UniProtKB-KW"/>
</dbReference>
<dbReference type="InterPro" id="IPR036893">
    <property type="entry name" value="SBP_sf"/>
</dbReference>
<sequence>MESWNFVSEGKGFASDETIVPTNSLPRNKNGLLGWELRTCSFGNNMFLSGQQDDFTSKLSSSVVDSNSRDSSSIDLKLGRLPDYKDDHFSKFSNGVVPILASSESSRPAKRMRAMGVYSQTAFCQVYGCNKDLNASKDYHKRHKVCEDHSKTAKVIVNGIEQRFCQQCSRFHLLGEFDDGKRSCRKRLAGHNQRRRKPQVGIHSGRAGRLLQSYNDIRSVGSSLSTASFICQEFLPSGLLHHEKYGTDDWCKPIKVEDGTDYRPLSTIPVTNGKLHSKSLLPHDIGKHFTSFHDNGANTATGSTFCENTSQYTNDVGCPTSSSHSLFQNTPLASEDFNVFNAASTVQGLSTISDSSCALSLLSSHSQKSSSHSSGIPMAPPLIVPGSHPHYGMSRVSEKFSGIAVQDSLSGVSNKFPSSEMNSAEENHLSPILISDNSGAVNFEITDRMFQGSDCLNSDNRHSYENGPTMDLLQLSSQLQRVEHHRQFMQMKQDNDAFCCLRIT</sequence>
<dbReference type="AlphaFoldDB" id="A0A5N6RQD3"/>
<dbReference type="EMBL" id="CM017328">
    <property type="protein sequence ID" value="KAE8124482.1"/>
    <property type="molecule type" value="Genomic_DNA"/>
</dbReference>
<organism evidence="11 12">
    <name type="scientific">Carpinus fangiana</name>
    <dbReference type="NCBI Taxonomy" id="176857"/>
    <lineage>
        <taxon>Eukaryota</taxon>
        <taxon>Viridiplantae</taxon>
        <taxon>Streptophyta</taxon>
        <taxon>Embryophyta</taxon>
        <taxon>Tracheophyta</taxon>
        <taxon>Spermatophyta</taxon>
        <taxon>Magnoliopsida</taxon>
        <taxon>eudicotyledons</taxon>
        <taxon>Gunneridae</taxon>
        <taxon>Pentapetalae</taxon>
        <taxon>rosids</taxon>
        <taxon>fabids</taxon>
        <taxon>Fagales</taxon>
        <taxon>Betulaceae</taxon>
        <taxon>Carpinus</taxon>
    </lineage>
</organism>
<proteinExistence type="predicted"/>
<evidence type="ECO:0000313" key="12">
    <source>
        <dbReference type="Proteomes" id="UP000327013"/>
    </source>
</evidence>
<accession>A0A5N6RQD3</accession>
<keyword evidence="12" id="KW-1185">Reference proteome</keyword>
<evidence type="ECO:0000313" key="11">
    <source>
        <dbReference type="EMBL" id="KAE8124482.1"/>
    </source>
</evidence>
<protein>
    <recommendedName>
        <fullName evidence="10">SBP-type domain-containing protein</fullName>
    </recommendedName>
</protein>
<dbReference type="PANTHER" id="PTHR31251:SF160">
    <property type="entry name" value="SBP-TYPE DOMAIN-CONTAINING PROTEIN"/>
    <property type="match status" value="1"/>
</dbReference>
<dbReference type="Proteomes" id="UP000327013">
    <property type="component" value="Chromosome 8"/>
</dbReference>
<evidence type="ECO:0000256" key="1">
    <source>
        <dbReference type="ARBA" id="ARBA00004123"/>
    </source>
</evidence>
<evidence type="ECO:0000256" key="9">
    <source>
        <dbReference type="PROSITE-ProRule" id="PRU00470"/>
    </source>
</evidence>
<evidence type="ECO:0000256" key="7">
    <source>
        <dbReference type="ARBA" id="ARBA00023163"/>
    </source>
</evidence>
<keyword evidence="4" id="KW-0862">Zinc</keyword>
<keyword evidence="3 9" id="KW-0863">Zinc-finger</keyword>
<dbReference type="InterPro" id="IPR004333">
    <property type="entry name" value="SBP_dom"/>
</dbReference>
<dbReference type="PROSITE" id="PS51141">
    <property type="entry name" value="ZF_SBP"/>
    <property type="match status" value="1"/>
</dbReference>
<evidence type="ECO:0000256" key="6">
    <source>
        <dbReference type="ARBA" id="ARBA00023125"/>
    </source>
</evidence>
<dbReference type="PANTHER" id="PTHR31251">
    <property type="entry name" value="SQUAMOSA PROMOTER-BINDING-LIKE PROTEIN 4"/>
    <property type="match status" value="1"/>
</dbReference>
<keyword evidence="6" id="KW-0238">DNA-binding</keyword>
<dbReference type="Gene3D" id="4.10.1100.10">
    <property type="entry name" value="Transcription factor, SBP-box domain"/>
    <property type="match status" value="1"/>
</dbReference>
<comment type="subcellular location">
    <subcellularLocation>
        <location evidence="1">Nucleus</location>
    </subcellularLocation>
</comment>
<dbReference type="GO" id="GO:0003677">
    <property type="term" value="F:DNA binding"/>
    <property type="evidence" value="ECO:0007669"/>
    <property type="project" value="UniProtKB-KW"/>
</dbReference>
<keyword evidence="8" id="KW-0539">Nucleus</keyword>
<feature type="domain" description="SBP-type" evidence="10">
    <location>
        <begin position="121"/>
        <end position="198"/>
    </location>
</feature>
<keyword evidence="7" id="KW-0804">Transcription</keyword>
<evidence type="ECO:0000256" key="4">
    <source>
        <dbReference type="ARBA" id="ARBA00022833"/>
    </source>
</evidence>
<evidence type="ECO:0000256" key="8">
    <source>
        <dbReference type="ARBA" id="ARBA00023242"/>
    </source>
</evidence>
<dbReference type="OrthoDB" id="514967at2759"/>
<evidence type="ECO:0000259" key="10">
    <source>
        <dbReference type="PROSITE" id="PS51141"/>
    </source>
</evidence>
<reference evidence="11 12" key="1">
    <citation type="submission" date="2019-06" db="EMBL/GenBank/DDBJ databases">
        <title>A chromosomal-level reference genome of Carpinus fangiana (Coryloideae, Betulaceae).</title>
        <authorList>
            <person name="Yang X."/>
            <person name="Wang Z."/>
            <person name="Zhang L."/>
            <person name="Hao G."/>
            <person name="Liu J."/>
            <person name="Yang Y."/>
        </authorList>
    </citation>
    <scope>NUCLEOTIDE SEQUENCE [LARGE SCALE GENOMIC DNA]</scope>
    <source>
        <strain evidence="11">Cfa_2016G</strain>
        <tissue evidence="11">Leaf</tissue>
    </source>
</reference>
<name>A0A5N6RQD3_9ROSI</name>
<evidence type="ECO:0000256" key="3">
    <source>
        <dbReference type="ARBA" id="ARBA00022771"/>
    </source>
</evidence>
<dbReference type="Pfam" id="PF03110">
    <property type="entry name" value="SBP"/>
    <property type="match status" value="1"/>
</dbReference>
<gene>
    <name evidence="11" type="ORF">FH972_019362</name>
</gene>
<dbReference type="GO" id="GO:0005634">
    <property type="term" value="C:nucleus"/>
    <property type="evidence" value="ECO:0007669"/>
    <property type="project" value="UniProtKB-SubCell"/>
</dbReference>